<dbReference type="InterPro" id="IPR023209">
    <property type="entry name" value="DAO"/>
</dbReference>
<dbReference type="EMBL" id="JACJID010000009">
    <property type="protein sequence ID" value="MBA8931681.1"/>
    <property type="molecule type" value="Genomic_DNA"/>
</dbReference>
<keyword evidence="11" id="KW-1185">Reference proteome</keyword>
<evidence type="ECO:0000256" key="1">
    <source>
        <dbReference type="ARBA" id="ARBA00001974"/>
    </source>
</evidence>
<feature type="domain" description="FAD dependent oxidoreductase" evidence="9">
    <location>
        <begin position="4"/>
        <end position="315"/>
    </location>
</feature>
<comment type="cofactor">
    <cofactor evidence="1">
        <name>FAD</name>
        <dbReference type="ChEBI" id="CHEBI:57692"/>
    </cofactor>
</comment>
<keyword evidence="4" id="KW-0274">FAD</keyword>
<evidence type="ECO:0000259" key="9">
    <source>
        <dbReference type="Pfam" id="PF01266"/>
    </source>
</evidence>
<dbReference type="SUPFAM" id="SSF54373">
    <property type="entry name" value="FAD-linked reductases, C-terminal domain"/>
    <property type="match status" value="1"/>
</dbReference>
<evidence type="ECO:0000256" key="8">
    <source>
        <dbReference type="ARBA" id="ARBA00049547"/>
    </source>
</evidence>
<dbReference type="Gene3D" id="3.30.9.10">
    <property type="entry name" value="D-Amino Acid Oxidase, subunit A, domain 2"/>
    <property type="match status" value="1"/>
</dbReference>
<keyword evidence="3" id="KW-0285">Flavoprotein</keyword>
<organism evidence="10 11">
    <name type="scientific">Kutzneria viridogrisea</name>
    <dbReference type="NCBI Taxonomy" id="47990"/>
    <lineage>
        <taxon>Bacteria</taxon>
        <taxon>Bacillati</taxon>
        <taxon>Actinomycetota</taxon>
        <taxon>Actinomycetes</taxon>
        <taxon>Pseudonocardiales</taxon>
        <taxon>Pseudonocardiaceae</taxon>
        <taxon>Kutzneria</taxon>
    </lineage>
</organism>
<dbReference type="RefSeq" id="WP_318296952.1">
    <property type="nucleotide sequence ID" value="NZ_BAAABQ010000089.1"/>
</dbReference>
<dbReference type="InterPro" id="IPR006076">
    <property type="entry name" value="FAD-dep_OxRdtase"/>
</dbReference>
<evidence type="ECO:0000256" key="2">
    <source>
        <dbReference type="ARBA" id="ARBA00006730"/>
    </source>
</evidence>
<sequence length="324" mass="34113">MRDDVLVLGAGVIGLTTAVCLAEAGLRVRVLAAEPPVATTSVAAGAMWGPAFAEPAEQVLGWSRTGLAEFTALAGDETTGVSLVRGRMAARFPLPLDGELPPQVAVVPELADCLPEELPEGYLSGQWCRVPLIDMPRYLRYLTGRLRSAGGTLEIRSVARLLDLVDLAPVLVNCAGAGARRLVPDLALQAVRGQSVVVTNPGVHEFFVEVSNEPEMTCYFPHGEHVVLGGVSLEGDWSTEPDPAVAEQILARCAAVQPLFSNAEVVEHRVGTRPTRAPIRVEATELGGARLVHCYGHGGLGVTLSWGSARQAAALAAPDRLSPS</sequence>
<evidence type="ECO:0000313" key="10">
    <source>
        <dbReference type="EMBL" id="MBA8931681.1"/>
    </source>
</evidence>
<dbReference type="PANTHER" id="PTHR11530:SF11">
    <property type="entry name" value="D-ASPARTATE OXIDASE"/>
    <property type="match status" value="1"/>
</dbReference>
<evidence type="ECO:0000313" key="11">
    <source>
        <dbReference type="Proteomes" id="UP000517916"/>
    </source>
</evidence>
<dbReference type="Gene3D" id="3.40.50.720">
    <property type="entry name" value="NAD(P)-binding Rossmann-like Domain"/>
    <property type="match status" value="1"/>
</dbReference>
<dbReference type="Pfam" id="PF01266">
    <property type="entry name" value="DAO"/>
    <property type="match status" value="1"/>
</dbReference>
<protein>
    <recommendedName>
        <fullName evidence="7">D-amino-acid oxidase</fullName>
        <ecNumber evidence="6">1.4.3.3</ecNumber>
    </recommendedName>
</protein>
<evidence type="ECO:0000256" key="6">
    <source>
        <dbReference type="ARBA" id="ARBA00039101"/>
    </source>
</evidence>
<evidence type="ECO:0000256" key="4">
    <source>
        <dbReference type="ARBA" id="ARBA00022827"/>
    </source>
</evidence>
<evidence type="ECO:0000256" key="7">
    <source>
        <dbReference type="ARBA" id="ARBA00039751"/>
    </source>
</evidence>
<reference evidence="10 11" key="1">
    <citation type="submission" date="2020-08" db="EMBL/GenBank/DDBJ databases">
        <title>Genomic Encyclopedia of Archaeal and Bacterial Type Strains, Phase II (KMG-II): from individual species to whole genera.</title>
        <authorList>
            <person name="Goeker M."/>
        </authorList>
    </citation>
    <scope>NUCLEOTIDE SEQUENCE [LARGE SCALE GENOMIC DNA]</scope>
    <source>
        <strain evidence="10 11">DSM 43850</strain>
    </source>
</reference>
<dbReference type="EC" id="1.4.3.3" evidence="6"/>
<dbReference type="PANTHER" id="PTHR11530">
    <property type="entry name" value="D-AMINO ACID OXIDASE"/>
    <property type="match status" value="1"/>
</dbReference>
<dbReference type="GO" id="GO:0003884">
    <property type="term" value="F:D-amino-acid oxidase activity"/>
    <property type="evidence" value="ECO:0007669"/>
    <property type="project" value="UniProtKB-EC"/>
</dbReference>
<name>A0ABR6BXN7_9PSEU</name>
<evidence type="ECO:0000256" key="3">
    <source>
        <dbReference type="ARBA" id="ARBA00022630"/>
    </source>
</evidence>
<keyword evidence="5 10" id="KW-0560">Oxidoreductase</keyword>
<dbReference type="PIRSF" id="PIRSF000189">
    <property type="entry name" value="D-aa_oxidase"/>
    <property type="match status" value="1"/>
</dbReference>
<gene>
    <name evidence="10" type="ORF">BC739_008933</name>
</gene>
<proteinExistence type="inferred from homology"/>
<comment type="catalytic activity">
    <reaction evidence="8">
        <text>a D-alpha-amino acid + O2 + H2O = a 2-oxocarboxylate + H2O2 + NH4(+)</text>
        <dbReference type="Rhea" id="RHEA:21816"/>
        <dbReference type="ChEBI" id="CHEBI:15377"/>
        <dbReference type="ChEBI" id="CHEBI:15379"/>
        <dbReference type="ChEBI" id="CHEBI:16240"/>
        <dbReference type="ChEBI" id="CHEBI:28938"/>
        <dbReference type="ChEBI" id="CHEBI:35179"/>
        <dbReference type="ChEBI" id="CHEBI:59871"/>
        <dbReference type="EC" id="1.4.3.3"/>
    </reaction>
    <physiologicalReaction direction="left-to-right" evidence="8">
        <dbReference type="Rhea" id="RHEA:21817"/>
    </physiologicalReaction>
</comment>
<dbReference type="SUPFAM" id="SSF51971">
    <property type="entry name" value="Nucleotide-binding domain"/>
    <property type="match status" value="1"/>
</dbReference>
<evidence type="ECO:0000256" key="5">
    <source>
        <dbReference type="ARBA" id="ARBA00023002"/>
    </source>
</evidence>
<accession>A0ABR6BXN7</accession>
<dbReference type="Proteomes" id="UP000517916">
    <property type="component" value="Unassembled WGS sequence"/>
</dbReference>
<comment type="similarity">
    <text evidence="2">Belongs to the DAMOX/DASOX family.</text>
</comment>
<comment type="caution">
    <text evidence="10">The sequence shown here is derived from an EMBL/GenBank/DDBJ whole genome shotgun (WGS) entry which is preliminary data.</text>
</comment>